<keyword evidence="3" id="KW-1185">Reference proteome</keyword>
<dbReference type="Proteomes" id="UP001589747">
    <property type="component" value="Unassembled WGS sequence"/>
</dbReference>
<evidence type="ECO:0000313" key="3">
    <source>
        <dbReference type="Proteomes" id="UP001589747"/>
    </source>
</evidence>
<dbReference type="EMBL" id="JBHMDO010000029">
    <property type="protein sequence ID" value="MFB9327713.1"/>
    <property type="molecule type" value="Genomic_DNA"/>
</dbReference>
<name>A0ABV5KR50_9BACL</name>
<organism evidence="2 3">
    <name type="scientific">Paenibacillus aurantiacus</name>
    <dbReference type="NCBI Taxonomy" id="1936118"/>
    <lineage>
        <taxon>Bacteria</taxon>
        <taxon>Bacillati</taxon>
        <taxon>Bacillota</taxon>
        <taxon>Bacilli</taxon>
        <taxon>Bacillales</taxon>
        <taxon>Paenibacillaceae</taxon>
        <taxon>Paenibacillus</taxon>
    </lineage>
</organism>
<reference evidence="2 3" key="1">
    <citation type="submission" date="2024-09" db="EMBL/GenBank/DDBJ databases">
        <authorList>
            <person name="Sun Q."/>
            <person name="Mori K."/>
        </authorList>
    </citation>
    <scope>NUCLEOTIDE SEQUENCE [LARGE SCALE GENOMIC DNA]</scope>
    <source>
        <strain evidence="2 3">TISTR 2452</strain>
    </source>
</reference>
<sequence length="316" mass="34235">MSGINDVTNTAIAYGRHPTPEQDLVFHGGKTIPHLSYLNFYVGGEKAWEKEEIQNIDNSLEAAMKDEHLNNVMVQYFQDGNISTTFIGSTIVEHIAPSVVSKTVVKELVKNLFAQGVLQNIDFSSTVCNFMLPKGTVLKSEADATASEIGIEHQASPSIIDTNEAASSLHGLAGYHGSVPVTGSSGDQVTIYYAVGVYSEIGENGFRNGIPVFDRPWKNIVATFYHELQEARTDPDVEDASLAGNVSFLGWVSRKGDECGDFPINEAGYHSLVFKEVPLANGSGTVPIQFQYSNAVHGPEGPIPKPHVYQGDSDTK</sequence>
<evidence type="ECO:0000313" key="2">
    <source>
        <dbReference type="EMBL" id="MFB9327713.1"/>
    </source>
</evidence>
<accession>A0ABV5KR50</accession>
<proteinExistence type="predicted"/>
<dbReference type="RefSeq" id="WP_377496306.1">
    <property type="nucleotide sequence ID" value="NZ_JBHMDO010000029.1"/>
</dbReference>
<feature type="region of interest" description="Disordered" evidence="1">
    <location>
        <begin position="297"/>
        <end position="316"/>
    </location>
</feature>
<evidence type="ECO:0000256" key="1">
    <source>
        <dbReference type="SAM" id="MobiDB-lite"/>
    </source>
</evidence>
<gene>
    <name evidence="2" type="ORF">ACFFSY_17435</name>
</gene>
<protein>
    <submittedName>
        <fullName evidence="2">Uncharacterized protein</fullName>
    </submittedName>
</protein>
<comment type="caution">
    <text evidence="2">The sequence shown here is derived from an EMBL/GenBank/DDBJ whole genome shotgun (WGS) entry which is preliminary data.</text>
</comment>